<dbReference type="NCBIfam" id="NF008725">
    <property type="entry name" value="PRK11727.1"/>
    <property type="match status" value="1"/>
</dbReference>
<accession>A0A0S2SLF1</accession>
<dbReference type="KEGG" id="asr:WL1483_3104"/>
<sequence length="315" mass="34852">MSTTRSGLHPRNRHRHGYDFKMLIKAHPPLAPFVRPGPHGRLTIDFADPRAVKALNAAILFGMYRLRFWDIPDGYLCPPIPGRVDYLHHLADLLGEGTAPGDKRVRLLDIGTGANCIYPLLGHQEYGWSFVGSDVEPASLRSASLIVQSNALQRQIECRLQPDRRHIFQGLLRPGEHFAATLCNPPFHASAKEASGGSERKLRNLARARGERQPQGGRGPSLNFGGQHNELWCDGGELAFLRRMIAESADYATQCDWFTTLVSKGDNLAPARKALAAVKAAEVRVIPMEQGNKVTRILAWRFSNTGSSRLPPGKM</sequence>
<dbReference type="GO" id="GO:0005737">
    <property type="term" value="C:cytoplasm"/>
    <property type="evidence" value="ECO:0007669"/>
    <property type="project" value="UniProtKB-SubCell"/>
</dbReference>
<dbReference type="SUPFAM" id="SSF53335">
    <property type="entry name" value="S-adenosyl-L-methionine-dependent methyltransferases"/>
    <property type="match status" value="1"/>
</dbReference>
<reference evidence="8" key="1">
    <citation type="submission" date="2015-10" db="EMBL/GenBank/DDBJ databases">
        <title>Complete Genome Sequence of Aeromonas schubertii strain WL1483.</title>
        <authorList>
            <person name="Liu L."/>
        </authorList>
    </citation>
    <scope>NUCLEOTIDE SEQUENCE [LARGE SCALE GENOMIC DNA]</scope>
    <source>
        <strain evidence="8">WL1483</strain>
    </source>
</reference>
<protein>
    <recommendedName>
        <fullName evidence="6">Ribosomal RNA large subunit methyltransferase F</fullName>
        <ecNumber evidence="6">2.1.1.181</ecNumber>
    </recommendedName>
    <alternativeName>
        <fullName evidence="6">23S rRNA mA1618 methyltransferase</fullName>
    </alternativeName>
    <alternativeName>
        <fullName evidence="6">rRNA adenine N-6-methyltransferase</fullName>
    </alternativeName>
</protein>
<dbReference type="GO" id="GO:0070475">
    <property type="term" value="P:rRNA base methylation"/>
    <property type="evidence" value="ECO:0007669"/>
    <property type="project" value="TreeGrafter"/>
</dbReference>
<dbReference type="InterPro" id="IPR029063">
    <property type="entry name" value="SAM-dependent_MTases_sf"/>
</dbReference>
<dbReference type="RefSeq" id="WP_060585189.1">
    <property type="nucleotide sequence ID" value="NZ_CP013067.1"/>
</dbReference>
<dbReference type="PATRIC" id="fig|652.5.peg.1571"/>
<evidence type="ECO:0000313" key="7">
    <source>
        <dbReference type="EMBL" id="ALP42523.1"/>
    </source>
</evidence>
<evidence type="ECO:0000256" key="2">
    <source>
        <dbReference type="ARBA" id="ARBA00022552"/>
    </source>
</evidence>
<evidence type="ECO:0000256" key="3">
    <source>
        <dbReference type="ARBA" id="ARBA00022603"/>
    </source>
</evidence>
<comment type="function">
    <text evidence="6">Specifically methylates the adenine in position 1618 of 23S rRNA.</text>
</comment>
<name>A0A0S2SLF1_9GAMM</name>
<dbReference type="GO" id="GO:0052907">
    <property type="term" value="F:23S rRNA (adenine(1618)-N(6))-methyltransferase activity"/>
    <property type="evidence" value="ECO:0007669"/>
    <property type="project" value="UniProtKB-EC"/>
</dbReference>
<keyword evidence="4 6" id="KW-0808">Transferase</keyword>
<dbReference type="Gene3D" id="3.40.50.150">
    <property type="entry name" value="Vaccinia Virus protein VP39"/>
    <property type="match status" value="1"/>
</dbReference>
<evidence type="ECO:0000256" key="6">
    <source>
        <dbReference type="HAMAP-Rule" id="MF_01848"/>
    </source>
</evidence>
<dbReference type="HAMAP" id="MF_01848">
    <property type="entry name" value="23SrRNA_methyltr_F"/>
    <property type="match status" value="1"/>
</dbReference>
<keyword evidence="5 6" id="KW-0949">S-adenosyl-L-methionine</keyword>
<reference evidence="7 8" key="2">
    <citation type="journal article" date="2016" name="Genome Announc.">
        <title>Complete Genome Sequence of the Highly Virulent Aeromonas schubertii Strain WL1483, Isolated from Diseased Snakehead Fish (Channa argus) in China.</title>
        <authorList>
            <person name="Liu L."/>
            <person name="Li N."/>
            <person name="Zhang D."/>
            <person name="Fu X."/>
            <person name="Shi C."/>
            <person name="Lin Q."/>
            <person name="Hao G."/>
        </authorList>
    </citation>
    <scope>NUCLEOTIDE SEQUENCE [LARGE SCALE GENOMIC DNA]</scope>
    <source>
        <strain evidence="7 8">WL1483</strain>
    </source>
</reference>
<dbReference type="EMBL" id="CP013067">
    <property type="protein sequence ID" value="ALP42523.1"/>
    <property type="molecule type" value="Genomic_DNA"/>
</dbReference>
<evidence type="ECO:0000256" key="4">
    <source>
        <dbReference type="ARBA" id="ARBA00022679"/>
    </source>
</evidence>
<evidence type="ECO:0000256" key="5">
    <source>
        <dbReference type="ARBA" id="ARBA00022691"/>
    </source>
</evidence>
<dbReference type="PIRSF" id="PIRSF029038">
    <property type="entry name" value="Mtase_YbiN_prd"/>
    <property type="match status" value="1"/>
</dbReference>
<proteinExistence type="inferred from homology"/>
<dbReference type="InterPro" id="IPR016909">
    <property type="entry name" value="rRNA_lsu_MeTfrase_F"/>
</dbReference>
<comment type="catalytic activity">
    <reaction evidence="6">
        <text>adenosine(1618) in 23S rRNA + S-adenosyl-L-methionine = N(6)-methyladenosine(1618) in 23S rRNA + S-adenosyl-L-homocysteine + H(+)</text>
        <dbReference type="Rhea" id="RHEA:16497"/>
        <dbReference type="Rhea" id="RHEA-COMP:10229"/>
        <dbReference type="Rhea" id="RHEA-COMP:10231"/>
        <dbReference type="ChEBI" id="CHEBI:15378"/>
        <dbReference type="ChEBI" id="CHEBI:57856"/>
        <dbReference type="ChEBI" id="CHEBI:59789"/>
        <dbReference type="ChEBI" id="CHEBI:74411"/>
        <dbReference type="ChEBI" id="CHEBI:74449"/>
        <dbReference type="EC" id="2.1.1.181"/>
    </reaction>
</comment>
<evidence type="ECO:0000256" key="1">
    <source>
        <dbReference type="ARBA" id="ARBA00022490"/>
    </source>
</evidence>
<evidence type="ECO:0000313" key="8">
    <source>
        <dbReference type="Proteomes" id="UP000058114"/>
    </source>
</evidence>
<keyword evidence="1 6" id="KW-0963">Cytoplasm</keyword>
<comment type="subcellular location">
    <subcellularLocation>
        <location evidence="6">Cytoplasm</location>
    </subcellularLocation>
</comment>
<dbReference type="PANTHER" id="PTHR13393:SF0">
    <property type="entry name" value="RNA N6-ADENOSINE-METHYLTRANSFERASE METTL16"/>
    <property type="match status" value="1"/>
</dbReference>
<gene>
    <name evidence="6 7" type="primary">rlmF</name>
    <name evidence="7" type="ORF">WL1483_3104</name>
</gene>
<comment type="similarity">
    <text evidence="6">Belongs to the methyltransferase superfamily. METTL16/RlmF family.</text>
</comment>
<organism evidence="7 8">
    <name type="scientific">Aeromonas schubertii</name>
    <dbReference type="NCBI Taxonomy" id="652"/>
    <lineage>
        <taxon>Bacteria</taxon>
        <taxon>Pseudomonadati</taxon>
        <taxon>Pseudomonadota</taxon>
        <taxon>Gammaproteobacteria</taxon>
        <taxon>Aeromonadales</taxon>
        <taxon>Aeromonadaceae</taxon>
        <taxon>Aeromonas</taxon>
    </lineage>
</organism>
<dbReference type="AlphaFoldDB" id="A0A0S2SLF1"/>
<dbReference type="Pfam" id="PF05971">
    <property type="entry name" value="Methyltransf_10"/>
    <property type="match status" value="1"/>
</dbReference>
<dbReference type="CDD" id="cd02440">
    <property type="entry name" value="AdoMet_MTases"/>
    <property type="match status" value="1"/>
</dbReference>
<dbReference type="Proteomes" id="UP000058114">
    <property type="component" value="Chromosome"/>
</dbReference>
<keyword evidence="3 6" id="KW-0489">Methyltransferase</keyword>
<keyword evidence="2 6" id="KW-0698">rRNA processing</keyword>
<dbReference type="InterPro" id="IPR010286">
    <property type="entry name" value="METTL16/RlmF"/>
</dbReference>
<dbReference type="PANTHER" id="PTHR13393">
    <property type="entry name" value="SAM-DEPENDENT METHYLTRANSFERASE"/>
    <property type="match status" value="1"/>
</dbReference>
<dbReference type="EC" id="2.1.1.181" evidence="6"/>